<dbReference type="SUPFAM" id="SSF69279">
    <property type="entry name" value="Phage tail proteins"/>
    <property type="match status" value="1"/>
</dbReference>
<protein>
    <recommendedName>
        <fullName evidence="1">YqbQ/XkdQ domain-containing protein</fullName>
    </recommendedName>
</protein>
<gene>
    <name evidence="2" type="ORF">WF834_06405</name>
</gene>
<name>A0AB35Y597_9FIRM</name>
<dbReference type="Pfam" id="PF24032">
    <property type="entry name" value="YQBQ"/>
    <property type="match status" value="1"/>
</dbReference>
<sequence length="318" mass="35679">MAIRIQYQNNVTGAAFDITTLVSGAKWSTKRSGSPASLELTAIVNDEIQWSHGGIVTLLDDKTGLFYGYVVKISQNEKEQVQITAYDQTWYLKKNKDTYVFKGKRADQVLKQIAEDFKLKTGSLANTGYSIPSMIEDGQTLFDIVLKAIDYTLINTGKMFVLWDNFGKLTLTDVETAKLDLFVGDGSLATGFTYESEIDSEAYNKIKLVKDNKKTGKRDVYIFQDSKNMTLWGILQDYEVVDEDMNEAQIKKRGGQMLELYNRPKRSFSVSAIADLSVRAGRALYIGIGAVGVKSFFIVEEVTHDLLKETMSLKLKVV</sequence>
<dbReference type="InterPro" id="IPR056937">
    <property type="entry name" value="YqbQ/XkdQ"/>
</dbReference>
<organism evidence="2 3">
    <name type="scientific">Faecalibacterium wellingii</name>
    <dbReference type="NCBI Taxonomy" id="2929491"/>
    <lineage>
        <taxon>Bacteria</taxon>
        <taxon>Bacillati</taxon>
        <taxon>Bacillota</taxon>
        <taxon>Clostridia</taxon>
        <taxon>Eubacteriales</taxon>
        <taxon>Oscillospiraceae</taxon>
        <taxon>Faecalibacterium</taxon>
    </lineage>
</organism>
<comment type="caution">
    <text evidence="2">The sequence shown here is derived from an EMBL/GenBank/DDBJ whole genome shotgun (WGS) entry which is preliminary data.</text>
</comment>
<dbReference type="AlphaFoldDB" id="A0AB35Y597"/>
<evidence type="ECO:0000313" key="2">
    <source>
        <dbReference type="EMBL" id="MEJ5195813.1"/>
    </source>
</evidence>
<dbReference type="RefSeq" id="WP_251631911.1">
    <property type="nucleotide sequence ID" value="NZ_JBBFGL010000005.1"/>
</dbReference>
<feature type="domain" description="YqbQ/XkdQ" evidence="1">
    <location>
        <begin position="26"/>
        <end position="316"/>
    </location>
</feature>
<evidence type="ECO:0000313" key="3">
    <source>
        <dbReference type="Proteomes" id="UP001373196"/>
    </source>
</evidence>
<accession>A0AB35Y597</accession>
<proteinExistence type="predicted"/>
<dbReference type="EMBL" id="JBBFGL010000005">
    <property type="protein sequence ID" value="MEJ5195813.1"/>
    <property type="molecule type" value="Genomic_DNA"/>
</dbReference>
<dbReference type="Proteomes" id="UP001373196">
    <property type="component" value="Unassembled WGS sequence"/>
</dbReference>
<evidence type="ECO:0000259" key="1">
    <source>
        <dbReference type="Pfam" id="PF24032"/>
    </source>
</evidence>
<reference evidence="2" key="1">
    <citation type="submission" date="2024-03" db="EMBL/GenBank/DDBJ databases">
        <authorList>
            <person name="Plomp N."/>
            <person name="Harmsen H.J."/>
        </authorList>
    </citation>
    <scope>NUCLEOTIDE SEQUENCE</scope>
    <source>
        <strain evidence="2">HTF-128</strain>
    </source>
</reference>